<evidence type="ECO:0000259" key="1">
    <source>
        <dbReference type="PROSITE" id="PS50181"/>
    </source>
</evidence>
<reference evidence="2" key="1">
    <citation type="submission" date="2023-03" db="EMBL/GenBank/DDBJ databases">
        <title>Massive genome expansion in bonnet fungi (Mycena s.s.) driven by repeated elements and novel gene families across ecological guilds.</title>
        <authorList>
            <consortium name="Lawrence Berkeley National Laboratory"/>
            <person name="Harder C.B."/>
            <person name="Miyauchi S."/>
            <person name="Viragh M."/>
            <person name="Kuo A."/>
            <person name="Thoen E."/>
            <person name="Andreopoulos B."/>
            <person name="Lu D."/>
            <person name="Skrede I."/>
            <person name="Drula E."/>
            <person name="Henrissat B."/>
            <person name="Morin E."/>
            <person name="Kohler A."/>
            <person name="Barry K."/>
            <person name="LaButti K."/>
            <person name="Morin E."/>
            <person name="Salamov A."/>
            <person name="Lipzen A."/>
            <person name="Mereny Z."/>
            <person name="Hegedus B."/>
            <person name="Baldrian P."/>
            <person name="Stursova M."/>
            <person name="Weitz H."/>
            <person name="Taylor A."/>
            <person name="Grigoriev I.V."/>
            <person name="Nagy L.G."/>
            <person name="Martin F."/>
            <person name="Kauserud H."/>
        </authorList>
    </citation>
    <scope>NUCLEOTIDE SEQUENCE</scope>
    <source>
        <strain evidence="2">9144</strain>
    </source>
</reference>
<dbReference type="InterPro" id="IPR001810">
    <property type="entry name" value="F-box_dom"/>
</dbReference>
<comment type="caution">
    <text evidence="2">The sequence shown here is derived from an EMBL/GenBank/DDBJ whole genome shotgun (WGS) entry which is preliminary data.</text>
</comment>
<dbReference type="Proteomes" id="UP001219525">
    <property type="component" value="Unassembled WGS sequence"/>
</dbReference>
<dbReference type="AlphaFoldDB" id="A0AAD6YC01"/>
<organism evidence="2 3">
    <name type="scientific">Mycena pura</name>
    <dbReference type="NCBI Taxonomy" id="153505"/>
    <lineage>
        <taxon>Eukaryota</taxon>
        <taxon>Fungi</taxon>
        <taxon>Dikarya</taxon>
        <taxon>Basidiomycota</taxon>
        <taxon>Agaricomycotina</taxon>
        <taxon>Agaricomycetes</taxon>
        <taxon>Agaricomycetidae</taxon>
        <taxon>Agaricales</taxon>
        <taxon>Marasmiineae</taxon>
        <taxon>Mycenaceae</taxon>
        <taxon>Mycena</taxon>
    </lineage>
</organism>
<dbReference type="PROSITE" id="PS50181">
    <property type="entry name" value="FBOX"/>
    <property type="match status" value="1"/>
</dbReference>
<evidence type="ECO:0000313" key="3">
    <source>
        <dbReference type="Proteomes" id="UP001219525"/>
    </source>
</evidence>
<keyword evidence="3" id="KW-1185">Reference proteome</keyword>
<gene>
    <name evidence="2" type="ORF">GGX14DRAFT_450297</name>
</gene>
<sequence length="237" mass="27397">MASLLDNVPNEIWELVFLPLARPELMKIQLTQRRLRSIARPLLFRHFTFYISDGYHPLLLERLEYWSSPEVAPCVRECSLTGTRQRPQSVLLSQAFLSHLPHFTSMRRFLMTGFTYSPAFLQALQSLPDLHHLESRYCPPDPAVSADDWALLHPLNLTFIHIDHHSVGGKLMRHDIRPAPTFLPATHSLLSNTCYVAWPFPFHRLPLSRVSCHYFPRSRLLTSPTRSTNPLSRTPIK</sequence>
<name>A0AAD6YC01_9AGAR</name>
<protein>
    <recommendedName>
        <fullName evidence="1">F-box domain-containing protein</fullName>
    </recommendedName>
</protein>
<evidence type="ECO:0000313" key="2">
    <source>
        <dbReference type="EMBL" id="KAJ7210788.1"/>
    </source>
</evidence>
<dbReference type="EMBL" id="JARJCW010000027">
    <property type="protein sequence ID" value="KAJ7210788.1"/>
    <property type="molecule type" value="Genomic_DNA"/>
</dbReference>
<feature type="domain" description="F-box" evidence="1">
    <location>
        <begin position="2"/>
        <end position="47"/>
    </location>
</feature>
<accession>A0AAD6YC01</accession>
<proteinExistence type="predicted"/>